<dbReference type="SUPFAM" id="SSF49899">
    <property type="entry name" value="Concanavalin A-like lectins/glucanases"/>
    <property type="match status" value="1"/>
</dbReference>
<dbReference type="InterPro" id="IPR002594">
    <property type="entry name" value="GH12"/>
</dbReference>
<name>A0A178D9E9_9EURO</name>
<dbReference type="GO" id="GO:0033946">
    <property type="term" value="F:xyloglucan-specific endo-beta-1,4-glucanase activity"/>
    <property type="evidence" value="ECO:0007669"/>
    <property type="project" value="UniProtKB-EC"/>
</dbReference>
<keyword evidence="6" id="KW-0326">Glycosidase</keyword>
<dbReference type="Proteomes" id="UP000185904">
    <property type="component" value="Unassembled WGS sequence"/>
</dbReference>
<keyword evidence="6" id="KW-0119">Carbohydrate metabolism</keyword>
<dbReference type="AlphaFoldDB" id="A0A178D9E9"/>
<reference evidence="8 9" key="1">
    <citation type="submission" date="2016-03" db="EMBL/GenBank/DDBJ databases">
        <title>The draft genome sequence of Fonsecaea nubica causative agent of cutaneous subcutaneous infection in human host.</title>
        <authorList>
            <person name="Costa F."/>
            <person name="Sybren D.H."/>
            <person name="Raittz R.T."/>
            <person name="Weiss V.A."/>
            <person name="Leao A.C."/>
            <person name="Gomes R."/>
            <person name="De Souza E.M."/>
            <person name="Pedrosa F.O."/>
            <person name="Steffens M.B."/>
            <person name="Bombassaro A."/>
            <person name="Tadra-Sfeir M.Z."/>
            <person name="Moreno L.F."/>
            <person name="Najafzadeh M.J."/>
            <person name="Felipe M.S."/>
            <person name="Teixeira M."/>
            <person name="Sun J."/>
            <person name="Xi L."/>
            <person name="Castro M.A."/>
            <person name="Vicente V.A."/>
        </authorList>
    </citation>
    <scope>NUCLEOTIDE SEQUENCE [LARGE SCALE GENOMIC DNA]</scope>
    <source>
        <strain evidence="8 9">CBS 269.64</strain>
    </source>
</reference>
<evidence type="ECO:0000256" key="1">
    <source>
        <dbReference type="ARBA" id="ARBA00005519"/>
    </source>
</evidence>
<proteinExistence type="inferred from homology"/>
<comment type="caution">
    <text evidence="8">The sequence shown here is derived from an EMBL/GenBank/DDBJ whole genome shotgun (WGS) entry which is preliminary data.</text>
</comment>
<keyword evidence="7" id="KW-1133">Transmembrane helix</keyword>
<evidence type="ECO:0000313" key="8">
    <source>
        <dbReference type="EMBL" id="OAL37843.1"/>
    </source>
</evidence>
<dbReference type="GO" id="GO:0008810">
    <property type="term" value="F:cellulase activity"/>
    <property type="evidence" value="ECO:0007669"/>
    <property type="project" value="InterPro"/>
</dbReference>
<gene>
    <name evidence="8" type="ORF">AYO20_03020</name>
</gene>
<organism evidence="8 9">
    <name type="scientific">Fonsecaea nubica</name>
    <dbReference type="NCBI Taxonomy" id="856822"/>
    <lineage>
        <taxon>Eukaryota</taxon>
        <taxon>Fungi</taxon>
        <taxon>Dikarya</taxon>
        <taxon>Ascomycota</taxon>
        <taxon>Pezizomycotina</taxon>
        <taxon>Eurotiomycetes</taxon>
        <taxon>Chaetothyriomycetidae</taxon>
        <taxon>Chaetothyriales</taxon>
        <taxon>Herpotrichiellaceae</taxon>
        <taxon>Fonsecaea</taxon>
    </lineage>
</organism>
<keyword evidence="9" id="KW-1185">Reference proteome</keyword>
<evidence type="ECO:0000313" key="9">
    <source>
        <dbReference type="Proteomes" id="UP000185904"/>
    </source>
</evidence>
<dbReference type="PANTHER" id="PTHR34002:SF9">
    <property type="entry name" value="XYLOGLUCAN-SPECIFIC ENDO-BETA-1,4-GLUCANASE A"/>
    <property type="match status" value="1"/>
</dbReference>
<dbReference type="InterPro" id="IPR013320">
    <property type="entry name" value="ConA-like_dom_sf"/>
</dbReference>
<evidence type="ECO:0000256" key="5">
    <source>
        <dbReference type="ARBA" id="ARBA00043018"/>
    </source>
</evidence>
<dbReference type="EC" id="3.2.1.151" evidence="3"/>
<comment type="catalytic activity">
    <reaction evidence="2">
        <text>xyloglucan + H2O = xyloglucan oligosaccharides.</text>
        <dbReference type="EC" id="3.2.1.151"/>
    </reaction>
</comment>
<keyword evidence="7" id="KW-0812">Transmembrane</keyword>
<protein>
    <recommendedName>
        <fullName evidence="3">xyloglucan-specific endo-beta-1,4-glucanase</fullName>
        <ecNumber evidence="3">3.2.1.151</ecNumber>
    </recommendedName>
    <alternativeName>
        <fullName evidence="4">Xyloglucanase A</fullName>
    </alternativeName>
    <alternativeName>
        <fullName evidence="5">Xyloglucanendohydrolase A</fullName>
    </alternativeName>
</protein>
<keyword evidence="6" id="KW-0624">Polysaccharide degradation</keyword>
<dbReference type="RefSeq" id="XP_022502855.1">
    <property type="nucleotide sequence ID" value="XM_022641324.1"/>
</dbReference>
<comment type="similarity">
    <text evidence="1 6">Belongs to the glycosyl hydrolase 12 (cellulase H) family.</text>
</comment>
<sequence length="376" mass="40820">MGVRSLVSFGFVLIPIAVTISVLLGIQAYRESKGLPSNPFIDNSVKSSVYCQKAFGVHPFSNGQEYTFTPVMFDNFKLSRFFVYLDHYPVGTGFALVLVDIPSDRRRYFVGQIKAATNHYSDNRKLTISILPRNPNQWALPDDYTGPGALCMNVTTLSNGSYPTKTTAPEWSITWQFPRGPPTQPVHAFSNIKLDSNVFPIEISQVSAINFETEWYYGVGDERPEAMNIADLTAAALDANVAVDMFLDSDPDKATNVEEAKYEVMIWLGQFGASTQQIGLAEGAIATQVVNGTTFSLYSGVNGLGQSVLSWVASDAAAGVQTFNADIGPLLQGLTGLGGPTVNDYLGYIAFGSEALDSATNVTFYNKVLSMDVISL</sequence>
<dbReference type="Gene3D" id="2.60.120.180">
    <property type="match status" value="1"/>
</dbReference>
<evidence type="ECO:0000256" key="6">
    <source>
        <dbReference type="RuleBase" id="RU361163"/>
    </source>
</evidence>
<dbReference type="Pfam" id="PF01670">
    <property type="entry name" value="Glyco_hydro_12"/>
    <property type="match status" value="1"/>
</dbReference>
<feature type="transmembrane region" description="Helical" evidence="7">
    <location>
        <begin position="6"/>
        <end position="26"/>
    </location>
</feature>
<dbReference type="GeneID" id="34586443"/>
<dbReference type="PANTHER" id="PTHR34002">
    <property type="entry name" value="BLR1656 PROTEIN"/>
    <property type="match status" value="1"/>
</dbReference>
<keyword evidence="6" id="KW-0378">Hydrolase</keyword>
<dbReference type="EMBL" id="LVCJ01000013">
    <property type="protein sequence ID" value="OAL37843.1"/>
    <property type="molecule type" value="Genomic_DNA"/>
</dbReference>
<evidence type="ECO:0000256" key="4">
    <source>
        <dbReference type="ARBA" id="ARBA00041304"/>
    </source>
</evidence>
<accession>A0A178D9E9</accession>
<dbReference type="OrthoDB" id="89349at2759"/>
<evidence type="ECO:0000256" key="7">
    <source>
        <dbReference type="SAM" id="Phobius"/>
    </source>
</evidence>
<dbReference type="InterPro" id="IPR013319">
    <property type="entry name" value="GH11/12"/>
</dbReference>
<evidence type="ECO:0000256" key="2">
    <source>
        <dbReference type="ARBA" id="ARBA00037012"/>
    </source>
</evidence>
<keyword evidence="7" id="KW-0472">Membrane</keyword>
<dbReference type="GO" id="GO:0000272">
    <property type="term" value="P:polysaccharide catabolic process"/>
    <property type="evidence" value="ECO:0007669"/>
    <property type="project" value="UniProtKB-KW"/>
</dbReference>
<evidence type="ECO:0000256" key="3">
    <source>
        <dbReference type="ARBA" id="ARBA00038882"/>
    </source>
</evidence>